<dbReference type="InterPro" id="IPR011009">
    <property type="entry name" value="Kinase-like_dom_sf"/>
</dbReference>
<keyword evidence="2 10" id="KW-0723">Serine/threonine-protein kinase</keyword>
<evidence type="ECO:0000256" key="1">
    <source>
        <dbReference type="ARBA" id="ARBA00012513"/>
    </source>
</evidence>
<evidence type="ECO:0000256" key="5">
    <source>
        <dbReference type="ARBA" id="ARBA00022777"/>
    </source>
</evidence>
<feature type="domain" description="Protein kinase" evidence="11">
    <location>
        <begin position="7"/>
        <end position="258"/>
    </location>
</feature>
<keyword evidence="3" id="KW-0808">Transferase</keyword>
<dbReference type="SUPFAM" id="SSF56112">
    <property type="entry name" value="Protein kinase-like (PK-like)"/>
    <property type="match status" value="1"/>
</dbReference>
<proteinExistence type="inferred from homology"/>
<keyword evidence="5" id="KW-0418">Kinase</keyword>
<reference evidence="12" key="1">
    <citation type="submission" date="2023-04" db="EMBL/GenBank/DDBJ databases">
        <authorList>
            <consortium name="ELIXIR-Norway"/>
        </authorList>
    </citation>
    <scope>NUCLEOTIDE SEQUENCE [LARGE SCALE GENOMIC DNA]</scope>
</reference>
<sequence length="362" mass="40767">MARIENYEILHTIGEGQFGKVKLARHVLTKGMVAIKVIEKTHQNFSDLQELFREVNSMRMVNHPNIVKLLEVIDTPDSLFIVMEYLSGGDLFTYLEVQGCLTEGEARGAFRQLVSALQHCHQQGVVHRDVKLSNLLLDANNNIKISDFGLSNQWHPGEKLDTFCGSPAFTAPELFLRLPYTGPEVDVWSLGVVLYTMVTGSLPFRGQDFWELRQCILRGQYHVPKHLSSEITNLIQRMLTLNPSNRGTLDDVWQHPWVNMGQEEPLPPACEEYPGVTAEMVLGWWRDQIQGWLTSSGSDRDEPKVGARTIIPENMSTVTPPGLTQKKKRVSGRILRGIFKHLCCGLPSKRGKNKVSPETPSG</sequence>
<dbReference type="PROSITE" id="PS00108">
    <property type="entry name" value="PROTEIN_KINASE_ST"/>
    <property type="match status" value="1"/>
</dbReference>
<dbReference type="InterPro" id="IPR017441">
    <property type="entry name" value="Protein_kinase_ATP_BS"/>
</dbReference>
<dbReference type="Gene3D" id="1.10.510.10">
    <property type="entry name" value="Transferase(Phosphotransferase) domain 1"/>
    <property type="match status" value="1"/>
</dbReference>
<dbReference type="Proteomes" id="UP001176941">
    <property type="component" value="Chromosome 12"/>
</dbReference>
<evidence type="ECO:0000256" key="10">
    <source>
        <dbReference type="RuleBase" id="RU000304"/>
    </source>
</evidence>
<evidence type="ECO:0000256" key="9">
    <source>
        <dbReference type="PROSITE-ProRule" id="PRU10141"/>
    </source>
</evidence>
<evidence type="ECO:0000259" key="11">
    <source>
        <dbReference type="PROSITE" id="PS50011"/>
    </source>
</evidence>
<evidence type="ECO:0000313" key="13">
    <source>
        <dbReference type="Proteomes" id="UP001176941"/>
    </source>
</evidence>
<comment type="catalytic activity">
    <reaction evidence="8">
        <text>L-seryl-[protein] + ATP = O-phospho-L-seryl-[protein] + ADP + H(+)</text>
        <dbReference type="Rhea" id="RHEA:17989"/>
        <dbReference type="Rhea" id="RHEA-COMP:9863"/>
        <dbReference type="Rhea" id="RHEA-COMP:11604"/>
        <dbReference type="ChEBI" id="CHEBI:15378"/>
        <dbReference type="ChEBI" id="CHEBI:29999"/>
        <dbReference type="ChEBI" id="CHEBI:30616"/>
        <dbReference type="ChEBI" id="CHEBI:83421"/>
        <dbReference type="ChEBI" id="CHEBI:456216"/>
        <dbReference type="EC" id="2.7.11.1"/>
    </reaction>
</comment>
<evidence type="ECO:0000256" key="7">
    <source>
        <dbReference type="ARBA" id="ARBA00047899"/>
    </source>
</evidence>
<evidence type="ECO:0000256" key="6">
    <source>
        <dbReference type="ARBA" id="ARBA00022840"/>
    </source>
</evidence>
<comment type="catalytic activity">
    <reaction evidence="7">
        <text>L-threonyl-[protein] + ATP = O-phospho-L-threonyl-[protein] + ADP + H(+)</text>
        <dbReference type="Rhea" id="RHEA:46608"/>
        <dbReference type="Rhea" id="RHEA-COMP:11060"/>
        <dbReference type="Rhea" id="RHEA-COMP:11605"/>
        <dbReference type="ChEBI" id="CHEBI:15378"/>
        <dbReference type="ChEBI" id="CHEBI:30013"/>
        <dbReference type="ChEBI" id="CHEBI:30616"/>
        <dbReference type="ChEBI" id="CHEBI:61977"/>
        <dbReference type="ChEBI" id="CHEBI:456216"/>
        <dbReference type="EC" id="2.7.11.1"/>
    </reaction>
</comment>
<keyword evidence="4 9" id="KW-0547">Nucleotide-binding</keyword>
<dbReference type="Pfam" id="PF00069">
    <property type="entry name" value="Pkinase"/>
    <property type="match status" value="1"/>
</dbReference>
<gene>
    <name evidence="12" type="ORF">MRATA1EN1_LOCUS4083</name>
</gene>
<dbReference type="InterPro" id="IPR000719">
    <property type="entry name" value="Prot_kinase_dom"/>
</dbReference>
<dbReference type="PROSITE" id="PS50011">
    <property type="entry name" value="PROTEIN_KINASE_DOM"/>
    <property type="match status" value="1"/>
</dbReference>
<dbReference type="PANTHER" id="PTHR24346">
    <property type="entry name" value="MAP/MICROTUBULE AFFINITY-REGULATING KINASE"/>
    <property type="match status" value="1"/>
</dbReference>
<comment type="similarity">
    <text evidence="10">Belongs to the protein kinase superfamily.</text>
</comment>
<dbReference type="InterPro" id="IPR008271">
    <property type="entry name" value="Ser/Thr_kinase_AS"/>
</dbReference>
<dbReference type="EMBL" id="OX459948">
    <property type="protein sequence ID" value="CAI9155121.1"/>
    <property type="molecule type" value="Genomic_DNA"/>
</dbReference>
<evidence type="ECO:0000256" key="4">
    <source>
        <dbReference type="ARBA" id="ARBA00022741"/>
    </source>
</evidence>
<name>A0ABN8Y3W7_RANTA</name>
<organism evidence="12 13">
    <name type="scientific">Rangifer tarandus platyrhynchus</name>
    <name type="common">Svalbard reindeer</name>
    <dbReference type="NCBI Taxonomy" id="3082113"/>
    <lineage>
        <taxon>Eukaryota</taxon>
        <taxon>Metazoa</taxon>
        <taxon>Chordata</taxon>
        <taxon>Craniata</taxon>
        <taxon>Vertebrata</taxon>
        <taxon>Euteleostomi</taxon>
        <taxon>Mammalia</taxon>
        <taxon>Eutheria</taxon>
        <taxon>Laurasiatheria</taxon>
        <taxon>Artiodactyla</taxon>
        <taxon>Ruminantia</taxon>
        <taxon>Pecora</taxon>
        <taxon>Cervidae</taxon>
        <taxon>Odocoileinae</taxon>
        <taxon>Rangifer</taxon>
    </lineage>
</organism>
<feature type="binding site" evidence="9">
    <location>
        <position position="36"/>
    </location>
    <ligand>
        <name>ATP</name>
        <dbReference type="ChEBI" id="CHEBI:30616"/>
    </ligand>
</feature>
<dbReference type="CDD" id="cd14003">
    <property type="entry name" value="STKc_AMPK-like"/>
    <property type="match status" value="1"/>
</dbReference>
<dbReference type="PANTHER" id="PTHR24346:SF56">
    <property type="entry name" value="SERINE_THREONINE-PROTEIN KINASE MARK2"/>
    <property type="match status" value="1"/>
</dbReference>
<keyword evidence="6 9" id="KW-0067">ATP-binding</keyword>
<dbReference type="SMART" id="SM00220">
    <property type="entry name" value="S_TKc"/>
    <property type="match status" value="1"/>
</dbReference>
<dbReference type="EC" id="2.7.11.1" evidence="1"/>
<dbReference type="PROSITE" id="PS00107">
    <property type="entry name" value="PROTEIN_KINASE_ATP"/>
    <property type="match status" value="1"/>
</dbReference>
<evidence type="ECO:0000313" key="12">
    <source>
        <dbReference type="EMBL" id="CAI9155121.1"/>
    </source>
</evidence>
<evidence type="ECO:0000256" key="3">
    <source>
        <dbReference type="ARBA" id="ARBA00022679"/>
    </source>
</evidence>
<accession>A0ABN8Y3W7</accession>
<keyword evidence="13" id="KW-1185">Reference proteome</keyword>
<protein>
    <recommendedName>
        <fullName evidence="1">non-specific serine/threonine protein kinase</fullName>
        <ecNumber evidence="1">2.7.11.1</ecNumber>
    </recommendedName>
</protein>
<evidence type="ECO:0000256" key="2">
    <source>
        <dbReference type="ARBA" id="ARBA00022527"/>
    </source>
</evidence>
<evidence type="ECO:0000256" key="8">
    <source>
        <dbReference type="ARBA" id="ARBA00048679"/>
    </source>
</evidence>